<feature type="signal peptide" evidence="6">
    <location>
        <begin position="1"/>
        <end position="20"/>
    </location>
</feature>
<dbReference type="Pfam" id="PF05938">
    <property type="entry name" value="Self-incomp_S1"/>
    <property type="match status" value="1"/>
</dbReference>
<dbReference type="AlphaFoldDB" id="A0A0D3CJF3"/>
<feature type="chain" id="PRO_5002269799" description="S-protein homolog" evidence="6">
    <location>
        <begin position="21"/>
        <end position="331"/>
    </location>
</feature>
<evidence type="ECO:0000313" key="7">
    <source>
        <dbReference type="EnsemblPlants" id="Bo5g123460.1"/>
    </source>
</evidence>
<dbReference type="Proteomes" id="UP000032141">
    <property type="component" value="Chromosome C5"/>
</dbReference>
<dbReference type="EnsemblPlants" id="Bo5g123460.1">
    <property type="protein sequence ID" value="Bo5g123460.1"/>
    <property type="gene ID" value="Bo5g123460"/>
</dbReference>
<evidence type="ECO:0000256" key="1">
    <source>
        <dbReference type="ARBA" id="ARBA00004613"/>
    </source>
</evidence>
<dbReference type="PANTHER" id="PTHR31232">
    <property type="match status" value="1"/>
</dbReference>
<keyword evidence="8" id="KW-1185">Reference proteome</keyword>
<dbReference type="STRING" id="109376.A0A0D3CJF3"/>
<evidence type="ECO:0000256" key="3">
    <source>
        <dbReference type="ARBA" id="ARBA00022471"/>
    </source>
</evidence>
<dbReference type="Gramene" id="Bo5g123460.1">
    <property type="protein sequence ID" value="Bo5g123460.1"/>
    <property type="gene ID" value="Bo5g123460"/>
</dbReference>
<evidence type="ECO:0000313" key="8">
    <source>
        <dbReference type="Proteomes" id="UP000032141"/>
    </source>
</evidence>
<reference evidence="7 8" key="1">
    <citation type="journal article" date="2014" name="Genome Biol.">
        <title>Transcriptome and methylome profiling reveals relics of genome dominance in the mesopolyploid Brassica oleracea.</title>
        <authorList>
            <person name="Parkin I.A."/>
            <person name="Koh C."/>
            <person name="Tang H."/>
            <person name="Robinson S.J."/>
            <person name="Kagale S."/>
            <person name="Clarke W.E."/>
            <person name="Town C.D."/>
            <person name="Nixon J."/>
            <person name="Krishnakumar V."/>
            <person name="Bidwell S.L."/>
            <person name="Denoeud F."/>
            <person name="Belcram H."/>
            <person name="Links M.G."/>
            <person name="Just J."/>
            <person name="Clarke C."/>
            <person name="Bender T."/>
            <person name="Huebert T."/>
            <person name="Mason A.S."/>
            <person name="Pires J.C."/>
            <person name="Barker G."/>
            <person name="Moore J."/>
            <person name="Walley P.G."/>
            <person name="Manoli S."/>
            <person name="Batley J."/>
            <person name="Edwards D."/>
            <person name="Nelson M.N."/>
            <person name="Wang X."/>
            <person name="Paterson A.H."/>
            <person name="King G."/>
            <person name="Bancroft I."/>
            <person name="Chalhoub B."/>
            <person name="Sharpe A.G."/>
        </authorList>
    </citation>
    <scope>NUCLEOTIDE SEQUENCE</scope>
    <source>
        <strain evidence="7 8">cv. TO1000</strain>
    </source>
</reference>
<dbReference type="HOGENOM" id="CLU_840328_0_0_1"/>
<keyword evidence="3" id="KW-0713">Self-incompatibility</keyword>
<keyword evidence="4" id="KW-0964">Secreted</keyword>
<evidence type="ECO:0000256" key="6">
    <source>
        <dbReference type="SAM" id="SignalP"/>
    </source>
</evidence>
<dbReference type="GO" id="GO:0060320">
    <property type="term" value="P:rejection of self pollen"/>
    <property type="evidence" value="ECO:0007669"/>
    <property type="project" value="UniProtKB-KW"/>
</dbReference>
<keyword evidence="5 6" id="KW-0732">Signal</keyword>
<reference evidence="7" key="2">
    <citation type="submission" date="2015-03" db="UniProtKB">
        <authorList>
            <consortium name="EnsemblPlants"/>
        </authorList>
    </citation>
    <scope>IDENTIFICATION</scope>
</reference>
<evidence type="ECO:0008006" key="9">
    <source>
        <dbReference type="Google" id="ProtNLM"/>
    </source>
</evidence>
<comment type="similarity">
    <text evidence="2">Belongs to the plant self-incompatibility (S1) protein family.</text>
</comment>
<dbReference type="PANTHER" id="PTHR31232:SF144">
    <property type="entry name" value="S-PROTEIN HOMOLOG 2"/>
    <property type="match status" value="1"/>
</dbReference>
<dbReference type="InterPro" id="IPR010264">
    <property type="entry name" value="Self-incomp_S1"/>
</dbReference>
<dbReference type="GO" id="GO:0005576">
    <property type="term" value="C:extracellular region"/>
    <property type="evidence" value="ECO:0007669"/>
    <property type="project" value="UniProtKB-SubCell"/>
</dbReference>
<sequence length="331" mass="37710">MDYPKHLIVLFIMTISIISGTITQAQKTIVTIHNDIGGGLSLWYNCKSGNNNLGDRRLAPGGSWPFDFKPDVFGRTLFFCRFSWGNEWHHFDIYKQERDREFEKFGCRQCEWKIGKNGPCKLNKSNGMFDVIHVICQLGKSSKEKAPRVQFWVGNEELPHLYAKRLGDPKRLGDTGYLRYKFGRTNNLSDGLLTALPKDYFRVVNLKEIGAEVTDDMSTIFSGQRALCCLTLGMVHIDLEQTHGSILLPRSQQQRFHISLSRMRYGEGMMVVKEVKEAMIWFHGPTNLSLSHLCTASSLLFASFLGPPRRIQPGNSPHVRVSRVHPQTLGF</sequence>
<evidence type="ECO:0000256" key="2">
    <source>
        <dbReference type="ARBA" id="ARBA00005581"/>
    </source>
</evidence>
<dbReference type="eggNOG" id="ENOG502S7CQ">
    <property type="taxonomic scope" value="Eukaryota"/>
</dbReference>
<accession>A0A0D3CJF3</accession>
<organism evidence="7 8">
    <name type="scientific">Brassica oleracea var. oleracea</name>
    <dbReference type="NCBI Taxonomy" id="109376"/>
    <lineage>
        <taxon>Eukaryota</taxon>
        <taxon>Viridiplantae</taxon>
        <taxon>Streptophyta</taxon>
        <taxon>Embryophyta</taxon>
        <taxon>Tracheophyta</taxon>
        <taxon>Spermatophyta</taxon>
        <taxon>Magnoliopsida</taxon>
        <taxon>eudicotyledons</taxon>
        <taxon>Gunneridae</taxon>
        <taxon>Pentapetalae</taxon>
        <taxon>rosids</taxon>
        <taxon>malvids</taxon>
        <taxon>Brassicales</taxon>
        <taxon>Brassicaceae</taxon>
        <taxon>Brassiceae</taxon>
        <taxon>Brassica</taxon>
    </lineage>
</organism>
<evidence type="ECO:0000256" key="5">
    <source>
        <dbReference type="ARBA" id="ARBA00022729"/>
    </source>
</evidence>
<protein>
    <recommendedName>
        <fullName evidence="9">S-protein homolog</fullName>
    </recommendedName>
</protein>
<proteinExistence type="inferred from homology"/>
<evidence type="ECO:0000256" key="4">
    <source>
        <dbReference type="ARBA" id="ARBA00022525"/>
    </source>
</evidence>
<comment type="subcellular location">
    <subcellularLocation>
        <location evidence="1">Secreted</location>
    </subcellularLocation>
</comment>
<name>A0A0D3CJF3_BRAOL</name>